<sequence length="485" mass="53362">MLGQTRTNAKLLRQVKGKQHATADDHNDPSPIQPATNSTGSSGSQIKPTFDEEDFDRDPESSEDELPTLKLPMGGGQMGGNRPNPPAIFQKPTTCVEDSNPKASAQFRLPRSNTPSVSGSNKRISPPSSPYSQEDAIIFSSQSSQPKRLKIPPASNQNIHVPPPKGAILKKILYQSKRTSAKTSRPQKKAKMPTVKTAHQLAHESVQGKGAIFQKARGADLKFDELPHDPSEFRSSSPISAFGSLPSSPGVEEVQGFRLPTAIPYVATIECNFCGKSLPRTLLQDFEDKFTGGQPLNYKWRGRFCTYHNERQAETIWRERGYPDIEWNRLGDRLQARKHVQHIKCILDGDVHSMYREELKETLNGRSKTLAQLEARGDKKQSRVGYYGPRGEKVMTEYIVSRFGDQLRSAATTDKLVVAAGVSGGISGFIHAVLVPELAVSLIMEDFKTNSMSKVADIIAESAELGELVNPESEDKVGDIAVIDD</sequence>
<feature type="compositionally biased region" description="Polar residues" evidence="8">
    <location>
        <begin position="91"/>
        <end position="103"/>
    </location>
</feature>
<evidence type="ECO:0000256" key="3">
    <source>
        <dbReference type="ARBA" id="ARBA00004496"/>
    </source>
</evidence>
<evidence type="ECO:0000256" key="7">
    <source>
        <dbReference type="ARBA" id="ARBA00023242"/>
    </source>
</evidence>
<dbReference type="PANTHER" id="PTHR41391">
    <property type="entry name" value="RESTRICTION OF TELOMERE CAPPING PROTEIN 4"/>
    <property type="match status" value="1"/>
</dbReference>
<feature type="domain" description="Restriction of telomere capping protein 4 C-terminal" evidence="9">
    <location>
        <begin position="346"/>
        <end position="472"/>
    </location>
</feature>
<dbReference type="InterPro" id="IPR028094">
    <property type="entry name" value="RTC4_C"/>
</dbReference>
<evidence type="ECO:0000256" key="8">
    <source>
        <dbReference type="SAM" id="MobiDB-lite"/>
    </source>
</evidence>
<dbReference type="InterPro" id="IPR039024">
    <property type="entry name" value="RTC4"/>
</dbReference>
<dbReference type="GO" id="GO:0005634">
    <property type="term" value="C:nucleus"/>
    <property type="evidence" value="ECO:0007669"/>
    <property type="project" value="UniProtKB-SubCell"/>
</dbReference>
<dbReference type="Proteomes" id="UP001303373">
    <property type="component" value="Chromosome 6"/>
</dbReference>
<comment type="similarity">
    <text evidence="4">Belongs to the RTC4 family.</text>
</comment>
<protein>
    <recommendedName>
        <fullName evidence="5">Restriction of telomere capping protein 4</fullName>
    </recommendedName>
</protein>
<evidence type="ECO:0000256" key="6">
    <source>
        <dbReference type="ARBA" id="ARBA00022490"/>
    </source>
</evidence>
<evidence type="ECO:0000313" key="11">
    <source>
        <dbReference type="Proteomes" id="UP001303373"/>
    </source>
</evidence>
<evidence type="ECO:0000313" key="10">
    <source>
        <dbReference type="EMBL" id="WPH01591.1"/>
    </source>
</evidence>
<keyword evidence="7" id="KW-0539">Nucleus</keyword>
<evidence type="ECO:0000256" key="4">
    <source>
        <dbReference type="ARBA" id="ARBA00009461"/>
    </source>
</evidence>
<comment type="function">
    <text evidence="1">May be involved in a process influencing telomere capping.</text>
</comment>
<organism evidence="10 11">
    <name type="scientific">Acrodontium crateriforme</name>
    <dbReference type="NCBI Taxonomy" id="150365"/>
    <lineage>
        <taxon>Eukaryota</taxon>
        <taxon>Fungi</taxon>
        <taxon>Dikarya</taxon>
        <taxon>Ascomycota</taxon>
        <taxon>Pezizomycotina</taxon>
        <taxon>Dothideomycetes</taxon>
        <taxon>Dothideomycetidae</taxon>
        <taxon>Mycosphaerellales</taxon>
        <taxon>Teratosphaeriaceae</taxon>
        <taxon>Acrodontium</taxon>
    </lineage>
</organism>
<dbReference type="SMART" id="SM01312">
    <property type="entry name" value="RTC4"/>
    <property type="match status" value="1"/>
</dbReference>
<feature type="compositionally biased region" description="Polar residues" evidence="8">
    <location>
        <begin position="33"/>
        <end position="47"/>
    </location>
</feature>
<evidence type="ECO:0000259" key="9">
    <source>
        <dbReference type="SMART" id="SM01312"/>
    </source>
</evidence>
<feature type="compositionally biased region" description="Acidic residues" evidence="8">
    <location>
        <begin position="51"/>
        <end position="66"/>
    </location>
</feature>
<name>A0AAQ3RA69_9PEZI</name>
<dbReference type="EMBL" id="CP138585">
    <property type="protein sequence ID" value="WPH01591.1"/>
    <property type="molecule type" value="Genomic_DNA"/>
</dbReference>
<proteinExistence type="inferred from homology"/>
<feature type="region of interest" description="Disordered" evidence="8">
    <location>
        <begin position="1"/>
        <end position="164"/>
    </location>
</feature>
<dbReference type="GO" id="GO:0005737">
    <property type="term" value="C:cytoplasm"/>
    <property type="evidence" value="ECO:0007669"/>
    <property type="project" value="UniProtKB-SubCell"/>
</dbReference>
<accession>A0AAQ3RA69</accession>
<evidence type="ECO:0000256" key="5">
    <source>
        <dbReference type="ARBA" id="ARBA00015162"/>
    </source>
</evidence>
<evidence type="ECO:0000256" key="2">
    <source>
        <dbReference type="ARBA" id="ARBA00004123"/>
    </source>
</evidence>
<evidence type="ECO:0000256" key="1">
    <source>
        <dbReference type="ARBA" id="ARBA00002738"/>
    </source>
</evidence>
<dbReference type="Pfam" id="PF14474">
    <property type="entry name" value="RTC4"/>
    <property type="match status" value="1"/>
</dbReference>
<dbReference type="PANTHER" id="PTHR41391:SF1">
    <property type="entry name" value="RESTRICTION OF TELOMERE CAPPING PROTEIN 4"/>
    <property type="match status" value="1"/>
</dbReference>
<reference evidence="10 11" key="1">
    <citation type="submission" date="2023-11" db="EMBL/GenBank/DDBJ databases">
        <title>An acidophilic fungus is an integral part of prey digestion in a carnivorous sundew plant.</title>
        <authorList>
            <person name="Tsai I.J."/>
        </authorList>
    </citation>
    <scope>NUCLEOTIDE SEQUENCE [LARGE SCALE GENOMIC DNA]</scope>
    <source>
        <strain evidence="10">169a</strain>
    </source>
</reference>
<gene>
    <name evidence="10" type="ORF">R9X50_00443900</name>
</gene>
<keyword evidence="11" id="KW-1185">Reference proteome</keyword>
<dbReference type="AlphaFoldDB" id="A0AAQ3RA69"/>
<keyword evidence="6" id="KW-0963">Cytoplasm</keyword>
<comment type="subcellular location">
    <subcellularLocation>
        <location evidence="3">Cytoplasm</location>
    </subcellularLocation>
    <subcellularLocation>
        <location evidence="2">Nucleus</location>
    </subcellularLocation>
</comment>
<feature type="compositionally biased region" description="Polar residues" evidence="8">
    <location>
        <begin position="111"/>
        <end position="123"/>
    </location>
</feature>